<accession>A0A6A6PFI5</accession>
<evidence type="ECO:0008006" key="4">
    <source>
        <dbReference type="Google" id="ProtNLM"/>
    </source>
</evidence>
<name>A0A6A6PFI5_9PEZI</name>
<dbReference type="EMBL" id="MU001643">
    <property type="protein sequence ID" value="KAF2478748.1"/>
    <property type="molecule type" value="Genomic_DNA"/>
</dbReference>
<evidence type="ECO:0000313" key="2">
    <source>
        <dbReference type="EMBL" id="KAF2478748.1"/>
    </source>
</evidence>
<reference evidence="2" key="1">
    <citation type="journal article" date="2020" name="Stud. Mycol.">
        <title>101 Dothideomycetes genomes: a test case for predicting lifestyles and emergence of pathogens.</title>
        <authorList>
            <person name="Haridas S."/>
            <person name="Albert R."/>
            <person name="Binder M."/>
            <person name="Bloem J."/>
            <person name="Labutti K."/>
            <person name="Salamov A."/>
            <person name="Andreopoulos B."/>
            <person name="Baker S."/>
            <person name="Barry K."/>
            <person name="Bills G."/>
            <person name="Bluhm B."/>
            <person name="Cannon C."/>
            <person name="Castanera R."/>
            <person name="Culley D."/>
            <person name="Daum C."/>
            <person name="Ezra D."/>
            <person name="Gonzalez J."/>
            <person name="Henrissat B."/>
            <person name="Kuo A."/>
            <person name="Liang C."/>
            <person name="Lipzen A."/>
            <person name="Lutzoni F."/>
            <person name="Magnuson J."/>
            <person name="Mondo S."/>
            <person name="Nolan M."/>
            <person name="Ohm R."/>
            <person name="Pangilinan J."/>
            <person name="Park H.-J."/>
            <person name="Ramirez L."/>
            <person name="Alfaro M."/>
            <person name="Sun H."/>
            <person name="Tritt A."/>
            <person name="Yoshinaga Y."/>
            <person name="Zwiers L.-H."/>
            <person name="Turgeon B."/>
            <person name="Goodwin S."/>
            <person name="Spatafora J."/>
            <person name="Crous P."/>
            <person name="Grigoriev I."/>
        </authorList>
    </citation>
    <scope>NUCLEOTIDE SEQUENCE</scope>
    <source>
        <strain evidence="2">CBS 113389</strain>
    </source>
</reference>
<dbReference type="GeneID" id="54479531"/>
<keyword evidence="3" id="KW-1185">Reference proteome</keyword>
<dbReference type="Proteomes" id="UP000799767">
    <property type="component" value="Unassembled WGS sequence"/>
</dbReference>
<organism evidence="2 3">
    <name type="scientific">Neohortaea acidophila</name>
    <dbReference type="NCBI Taxonomy" id="245834"/>
    <lineage>
        <taxon>Eukaryota</taxon>
        <taxon>Fungi</taxon>
        <taxon>Dikarya</taxon>
        <taxon>Ascomycota</taxon>
        <taxon>Pezizomycotina</taxon>
        <taxon>Dothideomycetes</taxon>
        <taxon>Dothideomycetidae</taxon>
        <taxon>Mycosphaerellales</taxon>
        <taxon>Teratosphaeriaceae</taxon>
        <taxon>Neohortaea</taxon>
    </lineage>
</organism>
<dbReference type="InterPro" id="IPR053178">
    <property type="entry name" value="Osmoadaptation_assoc"/>
</dbReference>
<evidence type="ECO:0000313" key="3">
    <source>
        <dbReference type="Proteomes" id="UP000799767"/>
    </source>
</evidence>
<dbReference type="PANTHER" id="PTHR38111">
    <property type="entry name" value="ZN(2)-C6 FUNGAL-TYPE DOMAIN-CONTAINING PROTEIN-RELATED"/>
    <property type="match status" value="1"/>
</dbReference>
<feature type="compositionally biased region" description="Polar residues" evidence="1">
    <location>
        <begin position="73"/>
        <end position="94"/>
    </location>
</feature>
<dbReference type="AlphaFoldDB" id="A0A6A6PFI5"/>
<proteinExistence type="predicted"/>
<sequence>MSELNRKKDTGVKAPKIGDADRRRIRSHAMRHVRRMQRQARDDEDRLSHVKSPAFHPTQPAGIDSTRAAVQGQHRTPLTSSPQHGDTIASTHAFSSGDGVRVQRKARILEASQGRILPQPGGMAFHRYILAELFGASLIGSSVQRHRSVAISDYRKFVATTRSDVVHAVDDTVCLLLPACTLNDPRILLEARQRHLAAVGHMRKALEADACDVDATIAAAMELLFTEIFQPVSLGTNSLYEGVVHLARTHTLHLTSSQAPVTRFLLVQFRQIMLLQALASRAPLPLGVETWQHLPDTGPLLPEMAETLMRLAIRLPGLLSDARDAISSIPSDPLRIDVAISELLVLQSSLSRWQTGYCTQPTDLFTAAPFVRTPQASSNLDGSCVVPDIRLSSHNPSLSIQCQTLCYICLLLIREALADLAAAHGEVTLSHYYSSRATLAADVLCRLAAHFAQETDDLLDKALSICAPLHFVRQWYMTSGDCQGAEWARQQEARVQTAIPFLSWPSLLPLSLVSLYMQG</sequence>
<protein>
    <recommendedName>
        <fullName evidence="4">Fungal-specific transcription factor domain-containing protein</fullName>
    </recommendedName>
</protein>
<dbReference type="RefSeq" id="XP_033585318.1">
    <property type="nucleotide sequence ID" value="XM_033738529.1"/>
</dbReference>
<dbReference type="PANTHER" id="PTHR38111:SF6">
    <property type="entry name" value="FINGER DOMAIN PROTEIN, PUTATIVE (AFU_ORTHOLOGUE AFUA_8G01940)-RELATED"/>
    <property type="match status" value="1"/>
</dbReference>
<feature type="compositionally biased region" description="Basic and acidic residues" evidence="1">
    <location>
        <begin position="39"/>
        <end position="48"/>
    </location>
</feature>
<evidence type="ECO:0000256" key="1">
    <source>
        <dbReference type="SAM" id="MobiDB-lite"/>
    </source>
</evidence>
<feature type="compositionally biased region" description="Basic residues" evidence="1">
    <location>
        <begin position="23"/>
        <end position="38"/>
    </location>
</feature>
<feature type="compositionally biased region" description="Basic and acidic residues" evidence="1">
    <location>
        <begin position="1"/>
        <end position="22"/>
    </location>
</feature>
<gene>
    <name evidence="2" type="ORF">BDY17DRAFT_58537</name>
</gene>
<feature type="region of interest" description="Disordered" evidence="1">
    <location>
        <begin position="1"/>
        <end position="99"/>
    </location>
</feature>